<feature type="region of interest" description="Disordered" evidence="1">
    <location>
        <begin position="82"/>
        <end position="132"/>
    </location>
</feature>
<evidence type="ECO:0000313" key="3">
    <source>
        <dbReference type="Proteomes" id="UP000663671"/>
    </source>
</evidence>
<reference evidence="2" key="1">
    <citation type="submission" date="2021-01" db="EMBL/GenBank/DDBJ databases">
        <title>Chromosome-level genome assembly of a human fungal pathogen reveals clustering of transcriptionally co-regulated genes.</title>
        <authorList>
            <person name="Voorhies M."/>
            <person name="Cohen S."/>
            <person name="Shea T.P."/>
            <person name="Petrus S."/>
            <person name="Munoz J.F."/>
            <person name="Poplawski S."/>
            <person name="Goldman W.E."/>
            <person name="Michael T."/>
            <person name="Cuomo C.A."/>
            <person name="Sil A."/>
            <person name="Beyhan S."/>
        </authorList>
    </citation>
    <scope>NUCLEOTIDE SEQUENCE</scope>
    <source>
        <strain evidence="2">WU24</strain>
    </source>
</reference>
<dbReference type="OrthoDB" id="4188147at2759"/>
<feature type="compositionally biased region" description="Basic residues" evidence="1">
    <location>
        <begin position="82"/>
        <end position="92"/>
    </location>
</feature>
<dbReference type="Proteomes" id="UP000663671">
    <property type="component" value="Chromosome 3"/>
</dbReference>
<sequence>MIGLVKLTFAYQTRWYNYSHELRMQGRNSINSNPPPEGLTLKQVNLKVVSWVKGASCPRGSCCDGEEKIGGIDLNEMIRLTARLKRSPHPGHHPGEGGENPSQPEGGDEIKPRVNRDSGRFNRGVMRVVRSP</sequence>
<gene>
    <name evidence="2" type="ORF">I7I51_06005</name>
</gene>
<accession>A0A8A1MKH2</accession>
<dbReference type="VEuPathDB" id="FungiDB:I7I51_06005"/>
<evidence type="ECO:0000313" key="2">
    <source>
        <dbReference type="EMBL" id="QSS65163.1"/>
    </source>
</evidence>
<organism evidence="2 3">
    <name type="scientific">Ajellomyces capsulatus</name>
    <name type="common">Darling's disease fungus</name>
    <name type="synonym">Histoplasma capsulatum</name>
    <dbReference type="NCBI Taxonomy" id="5037"/>
    <lineage>
        <taxon>Eukaryota</taxon>
        <taxon>Fungi</taxon>
        <taxon>Dikarya</taxon>
        <taxon>Ascomycota</taxon>
        <taxon>Pezizomycotina</taxon>
        <taxon>Eurotiomycetes</taxon>
        <taxon>Eurotiomycetidae</taxon>
        <taxon>Onygenales</taxon>
        <taxon>Ajellomycetaceae</taxon>
        <taxon>Histoplasma</taxon>
    </lineage>
</organism>
<feature type="compositionally biased region" description="Basic and acidic residues" evidence="1">
    <location>
        <begin position="108"/>
        <end position="120"/>
    </location>
</feature>
<name>A0A8A1MKH2_AJECA</name>
<proteinExistence type="predicted"/>
<dbReference type="EMBL" id="CP069115">
    <property type="protein sequence ID" value="QSS65163.1"/>
    <property type="molecule type" value="Genomic_DNA"/>
</dbReference>
<protein>
    <submittedName>
        <fullName evidence="2">Uncharacterized protein</fullName>
    </submittedName>
</protein>
<dbReference type="AlphaFoldDB" id="A0A8A1MKH2"/>
<evidence type="ECO:0000256" key="1">
    <source>
        <dbReference type="SAM" id="MobiDB-lite"/>
    </source>
</evidence>